<feature type="domain" description="Peptidase M16 C-terminal" evidence="1">
    <location>
        <begin position="187"/>
        <end position="351"/>
    </location>
</feature>
<sequence>MKIAEGVYLHFIKSNKFKTNHIKVRFTGKRDKRTLARRALVAQMLESVNSIYSTQQAFRQELARLYGASFSTSISTRGLSHMVDINISFVKESFLMSGDSILDSLLSFLEAALFHPLVSVAQYKPKQFDIEKQNLINSLVADLEDPYYASDLAVRELYFGDTVLKYSKYGNPELIKKEDSYTVFQEFQRMLQQDRIDIFVLGEVEDYRVIQKVNHFPLEDRKSSPQFSVEHQFTNITREKIERRDTHQTILNLAYHLPVTYGSDDYFALLLVNGLLGGYAHSKLFTNVREKAGLAYTIASQYDVSTQYLKIYAGIDRENRQRTLRLINQQLSSIRLGKFSKREIEQTKKMLVNQARIAEDYLDSLMELRYNKEIYGEQALELEEWLQKINTVGKKDMMRVAQQLKLQALYILEGQ</sequence>
<dbReference type="NCBIfam" id="NF047422">
    <property type="entry name" value="YfmF_fam"/>
    <property type="match status" value="1"/>
</dbReference>
<dbReference type="Proteomes" id="UP001549037">
    <property type="component" value="Unassembled WGS sequence"/>
</dbReference>
<evidence type="ECO:0000259" key="1">
    <source>
        <dbReference type="Pfam" id="PF05193"/>
    </source>
</evidence>
<evidence type="ECO:0000313" key="3">
    <source>
        <dbReference type="Proteomes" id="UP001549037"/>
    </source>
</evidence>
<dbReference type="PANTHER" id="PTHR11851:SF186">
    <property type="entry name" value="INACTIVE METALLOPROTEASE YMFF-RELATED"/>
    <property type="match status" value="1"/>
</dbReference>
<dbReference type="InterPro" id="IPR050361">
    <property type="entry name" value="MPP/UQCRC_Complex"/>
</dbReference>
<protein>
    <submittedName>
        <fullName evidence="2">Zn-dependent peptidase</fullName>
    </submittedName>
</protein>
<comment type="caution">
    <text evidence="2">The sequence shown here is derived from an EMBL/GenBank/DDBJ whole genome shotgun (WGS) entry which is preliminary data.</text>
</comment>
<gene>
    <name evidence="2" type="ORF">ABID28_000134</name>
</gene>
<organism evidence="2 3">
    <name type="scientific">Streptococcus porcorum</name>
    <dbReference type="NCBI Taxonomy" id="701526"/>
    <lineage>
        <taxon>Bacteria</taxon>
        <taxon>Bacillati</taxon>
        <taxon>Bacillota</taxon>
        <taxon>Bacilli</taxon>
        <taxon>Lactobacillales</taxon>
        <taxon>Streptococcaceae</taxon>
        <taxon>Streptococcus</taxon>
    </lineage>
</organism>
<reference evidence="2 3" key="1">
    <citation type="submission" date="2024-06" db="EMBL/GenBank/DDBJ databases">
        <title>Genomic Encyclopedia of Type Strains, Phase IV (KMG-IV): sequencing the most valuable type-strain genomes for metagenomic binning, comparative biology and taxonomic classification.</title>
        <authorList>
            <person name="Goeker M."/>
        </authorList>
    </citation>
    <scope>NUCLEOTIDE SEQUENCE [LARGE SCALE GENOMIC DNA]</scope>
    <source>
        <strain evidence="2 3">DSM 28302</strain>
    </source>
</reference>
<dbReference type="SUPFAM" id="SSF63411">
    <property type="entry name" value="LuxS/MPP-like metallohydrolase"/>
    <property type="match status" value="2"/>
</dbReference>
<keyword evidence="3" id="KW-1185">Reference proteome</keyword>
<dbReference type="Pfam" id="PF05193">
    <property type="entry name" value="Peptidase_M16_C"/>
    <property type="match status" value="1"/>
</dbReference>
<proteinExistence type="predicted"/>
<accession>A0ABV2JCK8</accession>
<dbReference type="InterPro" id="IPR007863">
    <property type="entry name" value="Peptidase_M16_C"/>
</dbReference>
<dbReference type="InterPro" id="IPR011249">
    <property type="entry name" value="Metalloenz_LuxS/M16"/>
</dbReference>
<dbReference type="RefSeq" id="WP_354367127.1">
    <property type="nucleotide sequence ID" value="NZ_JBEPLN010000002.1"/>
</dbReference>
<dbReference type="Gene3D" id="3.30.830.10">
    <property type="entry name" value="Metalloenzyme, LuxS/M16 peptidase-like"/>
    <property type="match status" value="2"/>
</dbReference>
<dbReference type="PANTHER" id="PTHR11851">
    <property type="entry name" value="METALLOPROTEASE"/>
    <property type="match status" value="1"/>
</dbReference>
<name>A0ABV2JCK8_9STRE</name>
<evidence type="ECO:0000313" key="2">
    <source>
        <dbReference type="EMBL" id="MET3633504.1"/>
    </source>
</evidence>
<dbReference type="EMBL" id="JBEPLN010000002">
    <property type="protein sequence ID" value="MET3633504.1"/>
    <property type="molecule type" value="Genomic_DNA"/>
</dbReference>